<keyword evidence="1" id="KW-0472">Membrane</keyword>
<organism evidence="3 4">
    <name type="scientific">Azospirillum rugosum</name>
    <dbReference type="NCBI Taxonomy" id="416170"/>
    <lineage>
        <taxon>Bacteria</taxon>
        <taxon>Pseudomonadati</taxon>
        <taxon>Pseudomonadota</taxon>
        <taxon>Alphaproteobacteria</taxon>
        <taxon>Rhodospirillales</taxon>
        <taxon>Azospirillaceae</taxon>
        <taxon>Azospirillum</taxon>
    </lineage>
</organism>
<keyword evidence="4" id="KW-1185">Reference proteome</keyword>
<dbReference type="PANTHER" id="PTHR22911">
    <property type="entry name" value="ACYL-MALONYL CONDENSING ENZYME-RELATED"/>
    <property type="match status" value="1"/>
</dbReference>
<dbReference type="Gene3D" id="1.10.3730.20">
    <property type="match status" value="1"/>
</dbReference>
<reference evidence="3 4" key="1">
    <citation type="submission" date="2021-03" db="EMBL/GenBank/DDBJ databases">
        <title>Genomic Encyclopedia of Type Strains, Phase III (KMG-III): the genomes of soil and plant-associated and newly described type strains.</title>
        <authorList>
            <person name="Whitman W."/>
        </authorList>
    </citation>
    <scope>NUCLEOTIDE SEQUENCE [LARGE SCALE GENOMIC DNA]</scope>
    <source>
        <strain evidence="3 4">IMMIB AFH-6</strain>
    </source>
</reference>
<dbReference type="PANTHER" id="PTHR22911:SF137">
    <property type="entry name" value="SOLUTE CARRIER FAMILY 35 MEMBER G2-RELATED"/>
    <property type="match status" value="1"/>
</dbReference>
<keyword evidence="1" id="KW-1133">Transmembrane helix</keyword>
<dbReference type="InterPro" id="IPR037185">
    <property type="entry name" value="EmrE-like"/>
</dbReference>
<dbReference type="SUPFAM" id="SSF103481">
    <property type="entry name" value="Multidrug resistance efflux transporter EmrE"/>
    <property type="match status" value="2"/>
</dbReference>
<dbReference type="EMBL" id="JAGINP010000008">
    <property type="protein sequence ID" value="MBP2292807.1"/>
    <property type="molecule type" value="Genomic_DNA"/>
</dbReference>
<comment type="caution">
    <text evidence="3">The sequence shown here is derived from an EMBL/GenBank/DDBJ whole genome shotgun (WGS) entry which is preliminary data.</text>
</comment>
<sequence length="286" mass="29308">MNAALWGAAAALFFGLADFLGRFTGRALGPRNALLGLMLVGAVLLSLYGVGSGLPVPWRAETLPVLLVAGVASMVAPLVFYKALTLGPLSLAAPITAAYPALIVPVEVAFGARPGVLDWVAMAATLLGTVVVARTAGEDPDAALAADRTNRRTSIACAALASALFAVALLAGRHAVEAYGEVQTLWVGRVVGFLALGAAMAAARVRPLLPVRWWPVLLVQGLVDALAYLCFYVGSQGEDASAAAVASSAFMVVVVLLGWAFLRERISPACWGGILLVFGGVAALSG</sequence>
<name>A0ABS4SLI4_9PROT</name>
<feature type="transmembrane region" description="Helical" evidence="1">
    <location>
        <begin position="63"/>
        <end position="81"/>
    </location>
</feature>
<accession>A0ABS4SLI4</accession>
<protein>
    <submittedName>
        <fullName evidence="3">Membrane protein</fullName>
    </submittedName>
</protein>
<evidence type="ECO:0000259" key="2">
    <source>
        <dbReference type="Pfam" id="PF00892"/>
    </source>
</evidence>
<feature type="transmembrane region" description="Helical" evidence="1">
    <location>
        <begin position="33"/>
        <end position="51"/>
    </location>
</feature>
<evidence type="ECO:0000256" key="1">
    <source>
        <dbReference type="SAM" id="Phobius"/>
    </source>
</evidence>
<dbReference type="Pfam" id="PF00892">
    <property type="entry name" value="EamA"/>
    <property type="match status" value="2"/>
</dbReference>
<dbReference type="Proteomes" id="UP000781958">
    <property type="component" value="Unassembled WGS sequence"/>
</dbReference>
<feature type="transmembrane region" description="Helical" evidence="1">
    <location>
        <begin position="214"/>
        <end position="234"/>
    </location>
</feature>
<feature type="domain" description="EamA" evidence="2">
    <location>
        <begin position="3"/>
        <end position="133"/>
    </location>
</feature>
<feature type="transmembrane region" description="Helical" evidence="1">
    <location>
        <begin position="269"/>
        <end position="285"/>
    </location>
</feature>
<evidence type="ECO:0000313" key="3">
    <source>
        <dbReference type="EMBL" id="MBP2292807.1"/>
    </source>
</evidence>
<feature type="domain" description="EamA" evidence="2">
    <location>
        <begin position="155"/>
        <end position="284"/>
    </location>
</feature>
<gene>
    <name evidence="3" type="ORF">J2851_002588</name>
</gene>
<feature type="transmembrane region" description="Helical" evidence="1">
    <location>
        <begin position="116"/>
        <end position="133"/>
    </location>
</feature>
<dbReference type="RefSeq" id="WP_209766670.1">
    <property type="nucleotide sequence ID" value="NZ_JAGINP010000008.1"/>
</dbReference>
<dbReference type="InterPro" id="IPR000620">
    <property type="entry name" value="EamA_dom"/>
</dbReference>
<feature type="transmembrane region" description="Helical" evidence="1">
    <location>
        <begin position="154"/>
        <end position="172"/>
    </location>
</feature>
<keyword evidence="1" id="KW-0812">Transmembrane</keyword>
<feature type="transmembrane region" description="Helical" evidence="1">
    <location>
        <begin position="184"/>
        <end position="202"/>
    </location>
</feature>
<feature type="transmembrane region" description="Helical" evidence="1">
    <location>
        <begin position="240"/>
        <end position="262"/>
    </location>
</feature>
<evidence type="ECO:0000313" key="4">
    <source>
        <dbReference type="Proteomes" id="UP000781958"/>
    </source>
</evidence>
<proteinExistence type="predicted"/>